<gene>
    <name evidence="5" type="ORF">TTHERM_01005190</name>
</gene>
<dbReference type="FunFam" id="3.90.640.10:FF:000014">
    <property type="entry name" value="Putative actin-related protein 6"/>
    <property type="match status" value="1"/>
</dbReference>
<evidence type="ECO:0000313" key="5">
    <source>
        <dbReference type="EMBL" id="EAR90094.2"/>
    </source>
</evidence>
<dbReference type="AlphaFoldDB" id="Q22XS7"/>
<dbReference type="Gene3D" id="3.90.640.10">
    <property type="entry name" value="Actin, Chain A, domain 4"/>
    <property type="match status" value="1"/>
</dbReference>
<dbReference type="GO" id="GO:0005737">
    <property type="term" value="C:cytoplasm"/>
    <property type="evidence" value="ECO:0007669"/>
    <property type="project" value="UniProtKB-SubCell"/>
</dbReference>
<dbReference type="SUPFAM" id="SSF53067">
    <property type="entry name" value="Actin-like ATPase domain"/>
    <property type="match status" value="2"/>
</dbReference>
<name>Q22XS7_TETTS</name>
<dbReference type="Gene3D" id="3.30.420.40">
    <property type="match status" value="2"/>
</dbReference>
<dbReference type="InterPro" id="IPR043129">
    <property type="entry name" value="ATPase_NBD"/>
</dbReference>
<comment type="subcellular location">
    <subcellularLocation>
        <location evidence="1">Cytoplasm</location>
    </subcellularLocation>
</comment>
<proteinExistence type="inferred from homology"/>
<dbReference type="GeneID" id="7834288"/>
<comment type="catalytic activity">
    <reaction evidence="4">
        <text>ATP + H2O = ADP + phosphate + H(+)</text>
        <dbReference type="Rhea" id="RHEA:13065"/>
        <dbReference type="ChEBI" id="CHEBI:15377"/>
        <dbReference type="ChEBI" id="CHEBI:15378"/>
        <dbReference type="ChEBI" id="CHEBI:30616"/>
        <dbReference type="ChEBI" id="CHEBI:43474"/>
        <dbReference type="ChEBI" id="CHEBI:456216"/>
    </reaction>
</comment>
<dbReference type="eggNOG" id="KOG0680">
    <property type="taxonomic scope" value="Eukaryota"/>
</dbReference>
<comment type="similarity">
    <text evidence="2">Belongs to the actin family. ARP6 subfamily.</text>
</comment>
<dbReference type="STRING" id="312017.Q22XS7"/>
<reference evidence="6" key="1">
    <citation type="journal article" date="2006" name="PLoS Biol.">
        <title>Macronuclear genome sequence of the ciliate Tetrahymena thermophila, a model eukaryote.</title>
        <authorList>
            <person name="Eisen J.A."/>
            <person name="Coyne R.S."/>
            <person name="Wu M."/>
            <person name="Wu D."/>
            <person name="Thiagarajan M."/>
            <person name="Wortman J.R."/>
            <person name="Badger J.H."/>
            <person name="Ren Q."/>
            <person name="Amedeo P."/>
            <person name="Jones K.M."/>
            <person name="Tallon L.J."/>
            <person name="Delcher A.L."/>
            <person name="Salzberg S.L."/>
            <person name="Silva J.C."/>
            <person name="Haas B.J."/>
            <person name="Majoros W.H."/>
            <person name="Farzad M."/>
            <person name="Carlton J.M."/>
            <person name="Smith R.K. Jr."/>
            <person name="Garg J."/>
            <person name="Pearlman R.E."/>
            <person name="Karrer K.M."/>
            <person name="Sun L."/>
            <person name="Manning G."/>
            <person name="Elde N.C."/>
            <person name="Turkewitz A.P."/>
            <person name="Asai D.J."/>
            <person name="Wilkes D.E."/>
            <person name="Wang Y."/>
            <person name="Cai H."/>
            <person name="Collins K."/>
            <person name="Stewart B.A."/>
            <person name="Lee S.R."/>
            <person name="Wilamowska K."/>
            <person name="Weinberg Z."/>
            <person name="Ruzzo W.L."/>
            <person name="Wloga D."/>
            <person name="Gaertig J."/>
            <person name="Frankel J."/>
            <person name="Tsao C.-C."/>
            <person name="Gorovsky M.A."/>
            <person name="Keeling P.J."/>
            <person name="Waller R.F."/>
            <person name="Patron N.J."/>
            <person name="Cherry J.M."/>
            <person name="Stover N.A."/>
            <person name="Krieger C.J."/>
            <person name="del Toro C."/>
            <person name="Ryder H.F."/>
            <person name="Williamson S.C."/>
            <person name="Barbeau R.A."/>
            <person name="Hamilton E.P."/>
            <person name="Orias E."/>
        </authorList>
    </citation>
    <scope>NUCLEOTIDE SEQUENCE [LARGE SCALE GENOMIC DNA]</scope>
    <source>
        <strain evidence="6">SB210</strain>
    </source>
</reference>
<dbReference type="OrthoDB" id="6220758at2759"/>
<dbReference type="PANTHER" id="PTHR11937">
    <property type="entry name" value="ACTIN"/>
    <property type="match status" value="1"/>
</dbReference>
<evidence type="ECO:0000256" key="3">
    <source>
        <dbReference type="ARBA" id="ARBA00022490"/>
    </source>
</evidence>
<sequence>MSDWKTNLNKRLIVDNGSWEIRLGSALNEVPNLTYYNLLGIDRKNGNLLCGENLNNYIDEANLIYVKPQVRGVVVDWDHEVHLWEKMLDAQTEFESKQNELQSYSISILHNPCVPDKVRQRMIEVCFEYFGFDAIYPALSQQMSQIHALDKYNKKISDTFQLVIEIGHSATYFVPFFDGQPINYAIKRLDVGGKLLTNHLKEIITCRYIQLKNEIRMVSQIKEDMCFVSQNFQKDIKLRKGSHTKYFILPDYETGKKGFAVDFYDRSSYSDKLTLDKERFTLPEILFNPSDIGLDQCGISQGASSVIKEIHPDIKEYFYENIILCGGSSNFVGLKERLLNEVTQNTPDYLDNKLVHLKDTSSAYQGCQRVTSGDNFEMLAMNRNDYKEYGFEQLNALYFI</sequence>
<accession>Q22XS7</accession>
<evidence type="ECO:0000256" key="2">
    <source>
        <dbReference type="ARBA" id="ARBA00005665"/>
    </source>
</evidence>
<keyword evidence="6" id="KW-1185">Reference proteome</keyword>
<dbReference type="KEGG" id="tet:TTHERM_01005190"/>
<dbReference type="HOGENOM" id="CLU_381998_0_0_1"/>
<protein>
    <submittedName>
        <fullName evidence="5">Actin</fullName>
    </submittedName>
</protein>
<evidence type="ECO:0000256" key="4">
    <source>
        <dbReference type="ARBA" id="ARBA00049360"/>
    </source>
</evidence>
<dbReference type="SMART" id="SM00268">
    <property type="entry name" value="ACTIN"/>
    <property type="match status" value="1"/>
</dbReference>
<dbReference type="InParanoid" id="Q22XS7"/>
<keyword evidence="3" id="KW-0963">Cytoplasm</keyword>
<organism evidence="5 6">
    <name type="scientific">Tetrahymena thermophila (strain SB210)</name>
    <dbReference type="NCBI Taxonomy" id="312017"/>
    <lineage>
        <taxon>Eukaryota</taxon>
        <taxon>Sar</taxon>
        <taxon>Alveolata</taxon>
        <taxon>Ciliophora</taxon>
        <taxon>Intramacronucleata</taxon>
        <taxon>Oligohymenophorea</taxon>
        <taxon>Hymenostomatida</taxon>
        <taxon>Tetrahymenina</taxon>
        <taxon>Tetrahymenidae</taxon>
        <taxon>Tetrahymena</taxon>
    </lineage>
</organism>
<evidence type="ECO:0000256" key="1">
    <source>
        <dbReference type="ARBA" id="ARBA00004496"/>
    </source>
</evidence>
<evidence type="ECO:0000313" key="6">
    <source>
        <dbReference type="Proteomes" id="UP000009168"/>
    </source>
</evidence>
<dbReference type="EMBL" id="GG662802">
    <property type="protein sequence ID" value="EAR90094.2"/>
    <property type="molecule type" value="Genomic_DNA"/>
</dbReference>
<dbReference type="GO" id="GO:0005634">
    <property type="term" value="C:nucleus"/>
    <property type="evidence" value="ECO:0007669"/>
    <property type="project" value="UniProtKB-ARBA"/>
</dbReference>
<dbReference type="RefSeq" id="XP_001010339.2">
    <property type="nucleotide sequence ID" value="XM_001010339.2"/>
</dbReference>
<dbReference type="Proteomes" id="UP000009168">
    <property type="component" value="Unassembled WGS sequence"/>
</dbReference>
<dbReference type="InterPro" id="IPR004000">
    <property type="entry name" value="Actin"/>
</dbReference>
<dbReference type="Pfam" id="PF00022">
    <property type="entry name" value="Actin"/>
    <property type="match status" value="1"/>
</dbReference>